<evidence type="ECO:0000313" key="7">
    <source>
        <dbReference type="Proteomes" id="UP000316747"/>
    </source>
</evidence>
<dbReference type="InterPro" id="IPR003333">
    <property type="entry name" value="CMAS"/>
</dbReference>
<name>A0A543HFX7_9MICO</name>
<dbReference type="GO" id="GO:0008168">
    <property type="term" value="F:methyltransferase activity"/>
    <property type="evidence" value="ECO:0007669"/>
    <property type="project" value="UniProtKB-KW"/>
</dbReference>
<dbReference type="CDD" id="cd02440">
    <property type="entry name" value="AdoMet_MTases"/>
    <property type="match status" value="1"/>
</dbReference>
<dbReference type="Pfam" id="PF02353">
    <property type="entry name" value="CMAS"/>
    <property type="match status" value="1"/>
</dbReference>
<dbReference type="InterPro" id="IPR029063">
    <property type="entry name" value="SAM-dependent_MTases_sf"/>
</dbReference>
<dbReference type="PIRSF" id="PIRSF003085">
    <property type="entry name" value="CMAS"/>
    <property type="match status" value="1"/>
</dbReference>
<dbReference type="RefSeq" id="WP_141846506.1">
    <property type="nucleotide sequence ID" value="NZ_VFPM01000004.1"/>
</dbReference>
<dbReference type="Gene3D" id="3.40.50.150">
    <property type="entry name" value="Vaccinia Virus protein VP39"/>
    <property type="match status" value="1"/>
</dbReference>
<keyword evidence="5" id="KW-0443">Lipid metabolism</keyword>
<dbReference type="Proteomes" id="UP000316747">
    <property type="component" value="Unassembled WGS sequence"/>
</dbReference>
<reference evidence="6 7" key="1">
    <citation type="submission" date="2019-06" db="EMBL/GenBank/DDBJ databases">
        <title>Genome sequencing of plant associated microbes to promote plant fitness in Sorghum bicolor and Oryza sativa.</title>
        <authorList>
            <person name="Coleman-Derr D."/>
        </authorList>
    </citation>
    <scope>NUCLEOTIDE SEQUENCE [LARGE SCALE GENOMIC DNA]</scope>
    <source>
        <strain evidence="6 7">KV-663</strain>
    </source>
</reference>
<comment type="similarity">
    <text evidence="1">Belongs to the CFA/CMAS family.</text>
</comment>
<dbReference type="InterPro" id="IPR050723">
    <property type="entry name" value="CFA/CMAS"/>
</dbReference>
<keyword evidence="2" id="KW-0489">Methyltransferase</keyword>
<accession>A0A543HFX7</accession>
<sequence length="427" mass="47170">MTMTVGAAFDRIFGAETPFRLVAFDGSTGGMPSGRVMRLKSARGLNYLLTAPGDLGLARAYLMGDLEIDGLDEGDPYEVLRLVAGGLVPRRLGPRDVAELAAFVGRSGLRVPELPAVEAPSPLRRLSHGLRHARSRDAEAIHHHYDVSNEFYELVLGPSMTYTCACYPSDAATLEDAQAYKYDLVARKLGLEPGMRLLDVGCGWGGMVRHAVQHYGVTALGVTLSKEQAGWAQARIEAEGLGDRAEVRHADYRDVTERGFDAVSSIGLTEHIGVKNYPAYFRFLRERLRDEGRLLNHCITRPDNQHAGLPSRGFINRYVFPDGELTGSGDIVRAMEDEGFEVRHHENLREHYAKTLAGWNTNLSKNWDDCVALAGVDTARVWGLYLAGSRVAFERNEIQLHQVLASRTTSEGVSGFPLRPRYEPSDF</sequence>
<keyword evidence="7" id="KW-1185">Reference proteome</keyword>
<dbReference type="SUPFAM" id="SSF53335">
    <property type="entry name" value="S-adenosyl-L-methionine-dependent methyltransferases"/>
    <property type="match status" value="1"/>
</dbReference>
<keyword evidence="4" id="KW-0949">S-adenosyl-L-methionine</keyword>
<keyword evidence="3" id="KW-0808">Transferase</keyword>
<dbReference type="AlphaFoldDB" id="A0A543HFX7"/>
<evidence type="ECO:0000256" key="5">
    <source>
        <dbReference type="ARBA" id="ARBA00023098"/>
    </source>
</evidence>
<evidence type="ECO:0000256" key="3">
    <source>
        <dbReference type="ARBA" id="ARBA00022679"/>
    </source>
</evidence>
<dbReference type="PANTHER" id="PTHR43667">
    <property type="entry name" value="CYCLOPROPANE-FATTY-ACYL-PHOSPHOLIPID SYNTHASE"/>
    <property type="match status" value="1"/>
</dbReference>
<organism evidence="6 7">
    <name type="scientific">Humibacillus xanthopallidus</name>
    <dbReference type="NCBI Taxonomy" id="412689"/>
    <lineage>
        <taxon>Bacteria</taxon>
        <taxon>Bacillati</taxon>
        <taxon>Actinomycetota</taxon>
        <taxon>Actinomycetes</taxon>
        <taxon>Micrococcales</taxon>
        <taxon>Intrasporangiaceae</taxon>
        <taxon>Humibacillus</taxon>
    </lineage>
</organism>
<evidence type="ECO:0000256" key="2">
    <source>
        <dbReference type="ARBA" id="ARBA00022603"/>
    </source>
</evidence>
<comment type="caution">
    <text evidence="6">The sequence shown here is derived from an EMBL/GenBank/DDBJ whole genome shotgun (WGS) entry which is preliminary data.</text>
</comment>
<dbReference type="GO" id="GO:0032259">
    <property type="term" value="P:methylation"/>
    <property type="evidence" value="ECO:0007669"/>
    <property type="project" value="UniProtKB-KW"/>
</dbReference>
<protein>
    <submittedName>
        <fullName evidence="6">Cyclopropane-fatty-acyl-phospholipid synthase</fullName>
    </submittedName>
</protein>
<proteinExistence type="inferred from homology"/>
<dbReference type="OrthoDB" id="9782855at2"/>
<dbReference type="EMBL" id="VFPM01000004">
    <property type="protein sequence ID" value="TQM57235.1"/>
    <property type="molecule type" value="Genomic_DNA"/>
</dbReference>
<dbReference type="GO" id="GO:0008610">
    <property type="term" value="P:lipid biosynthetic process"/>
    <property type="evidence" value="ECO:0007669"/>
    <property type="project" value="InterPro"/>
</dbReference>
<gene>
    <name evidence="6" type="ORF">FBY41_4056</name>
</gene>
<evidence type="ECO:0000256" key="4">
    <source>
        <dbReference type="ARBA" id="ARBA00022691"/>
    </source>
</evidence>
<dbReference type="PANTHER" id="PTHR43667:SF1">
    <property type="entry name" value="CYCLOPROPANE-FATTY-ACYL-PHOSPHOLIPID SYNTHASE"/>
    <property type="match status" value="1"/>
</dbReference>
<evidence type="ECO:0000256" key="1">
    <source>
        <dbReference type="ARBA" id="ARBA00010815"/>
    </source>
</evidence>
<evidence type="ECO:0000313" key="6">
    <source>
        <dbReference type="EMBL" id="TQM57235.1"/>
    </source>
</evidence>